<dbReference type="RefSeq" id="WP_092742096.1">
    <property type="nucleotide sequence ID" value="NZ_FNOV01000011.1"/>
</dbReference>
<keyword evidence="3" id="KW-1185">Reference proteome</keyword>
<name>A0A1H3LVW0_9BACT</name>
<keyword evidence="1" id="KW-0732">Signal</keyword>
<feature type="chain" id="PRO_5011770962" evidence="1">
    <location>
        <begin position="22"/>
        <end position="335"/>
    </location>
</feature>
<accession>A0A1H3LVW0</accession>
<organism evidence="2 3">
    <name type="scientific">Hymenobacter psychrophilus</name>
    <dbReference type="NCBI Taxonomy" id="651662"/>
    <lineage>
        <taxon>Bacteria</taxon>
        <taxon>Pseudomonadati</taxon>
        <taxon>Bacteroidota</taxon>
        <taxon>Cytophagia</taxon>
        <taxon>Cytophagales</taxon>
        <taxon>Hymenobacteraceae</taxon>
        <taxon>Hymenobacter</taxon>
    </lineage>
</organism>
<dbReference type="AlphaFoldDB" id="A0A1H3LVW0"/>
<feature type="signal peptide" evidence="1">
    <location>
        <begin position="1"/>
        <end position="21"/>
    </location>
</feature>
<evidence type="ECO:0000313" key="3">
    <source>
        <dbReference type="Proteomes" id="UP000199249"/>
    </source>
</evidence>
<evidence type="ECO:0000313" key="2">
    <source>
        <dbReference type="EMBL" id="SDY68128.1"/>
    </source>
</evidence>
<sequence>MKHFFALLTLLLLALQSRAQAPSQFSYQAVIRDDRNRVVDRREVAIKVSILQGSETGMPVYEETHRPTTNENGLVTLAIGGGTVVSGVFTKIEWPEDSFFLKTEIDPNGNGNPSSNVIRATSRLLTVPYAIYAQRSDSSRYAQRSDSTRFATYADAVRGHQIGDLYGGGIIFSLWRDQKGVQHGLIASLKDVGIRTWATPQIQTLRAAESHVDGAANTKAIIAQAGANSAAGVAAAYAGGMVRDWYLPSSLELRLLYDQSVAINAILERDNDPLTTGLMYEAYWSSTIAEDEITSGGRIETNAFRLRTIDNEEFPAVKPAGQDDNDVAVRAIRRF</sequence>
<protein>
    <submittedName>
        <fullName evidence="2">Uncharacterized protein</fullName>
    </submittedName>
</protein>
<reference evidence="3" key="1">
    <citation type="submission" date="2016-10" db="EMBL/GenBank/DDBJ databases">
        <authorList>
            <person name="Varghese N."/>
            <person name="Submissions S."/>
        </authorList>
    </citation>
    <scope>NUCLEOTIDE SEQUENCE [LARGE SCALE GENOMIC DNA]</scope>
    <source>
        <strain evidence="3">CGMCC 1.8975</strain>
    </source>
</reference>
<dbReference type="OrthoDB" id="644207at2"/>
<dbReference type="STRING" id="651662.SAMN04488069_111142"/>
<evidence type="ECO:0000256" key="1">
    <source>
        <dbReference type="SAM" id="SignalP"/>
    </source>
</evidence>
<dbReference type="Proteomes" id="UP000199249">
    <property type="component" value="Unassembled WGS sequence"/>
</dbReference>
<gene>
    <name evidence="2" type="ORF">SAMN04488069_111142</name>
</gene>
<proteinExistence type="predicted"/>
<dbReference type="EMBL" id="FNOV01000011">
    <property type="protein sequence ID" value="SDY68128.1"/>
    <property type="molecule type" value="Genomic_DNA"/>
</dbReference>